<keyword evidence="7" id="KW-0143">Chaperone</keyword>
<keyword evidence="11" id="KW-1185">Reference proteome</keyword>
<dbReference type="GO" id="GO:0016531">
    <property type="term" value="F:copper chaperone activity"/>
    <property type="evidence" value="ECO:0007669"/>
    <property type="project" value="InterPro"/>
</dbReference>
<proteinExistence type="inferred from homology"/>
<comment type="subcellular location">
    <subcellularLocation>
        <location evidence="1">Mitochondrion intermembrane space</location>
    </subcellularLocation>
</comment>
<dbReference type="OrthoDB" id="1915887at2759"/>
<dbReference type="EMBL" id="FMSP01000018">
    <property type="protein sequence ID" value="SCV73531.1"/>
    <property type="molecule type" value="Genomic_DNA"/>
</dbReference>
<dbReference type="SMR" id="A0A238FN01"/>
<feature type="region of interest" description="Disordered" evidence="9">
    <location>
        <begin position="1"/>
        <end position="58"/>
    </location>
</feature>
<dbReference type="GO" id="GO:0033617">
    <property type="term" value="P:mitochondrial respiratory chain complex IV assembly"/>
    <property type="evidence" value="ECO:0007669"/>
    <property type="project" value="TreeGrafter"/>
</dbReference>
<protein>
    <submittedName>
        <fullName evidence="10">BQ2448_7457 protein</fullName>
    </submittedName>
</protein>
<evidence type="ECO:0000256" key="7">
    <source>
        <dbReference type="ARBA" id="ARBA00023186"/>
    </source>
</evidence>
<evidence type="ECO:0000256" key="1">
    <source>
        <dbReference type="ARBA" id="ARBA00004569"/>
    </source>
</evidence>
<accession>A0A238FN01</accession>
<evidence type="ECO:0000256" key="2">
    <source>
        <dbReference type="ARBA" id="ARBA00009241"/>
    </source>
</evidence>
<dbReference type="InterPro" id="IPR007745">
    <property type="entry name" value="Cyt_c_oxidase_Cu-chaperone"/>
</dbReference>
<sequence length="122" mass="13030">MWPFTSSGPSPSTTSAASWSRSSAVDSSSSGVAPSPSPRVLTNSEAANPALNPLNPEGLKPSVFEEEHLLRSCCACPETKKARDDCFLKFGSNVDEHGSSAQECEKIVEAHRRCMRSLGFTV</sequence>
<comment type="similarity">
    <text evidence="2">Belongs to the COX17 family.</text>
</comment>
<dbReference type="PANTHER" id="PTHR16719:SF0">
    <property type="entry name" value="CYTOCHROME C OXIDASE COPPER CHAPERONE"/>
    <property type="match status" value="1"/>
</dbReference>
<keyword evidence="6" id="KW-1015">Disulfide bond</keyword>
<organism evidence="10 11">
    <name type="scientific">Microbotryum intermedium</name>
    <dbReference type="NCBI Taxonomy" id="269621"/>
    <lineage>
        <taxon>Eukaryota</taxon>
        <taxon>Fungi</taxon>
        <taxon>Dikarya</taxon>
        <taxon>Basidiomycota</taxon>
        <taxon>Pucciniomycotina</taxon>
        <taxon>Microbotryomycetes</taxon>
        <taxon>Microbotryales</taxon>
        <taxon>Microbotryaceae</taxon>
        <taxon>Microbotryum</taxon>
    </lineage>
</organism>
<dbReference type="AlphaFoldDB" id="A0A238FN01"/>
<dbReference type="Pfam" id="PF05051">
    <property type="entry name" value="COX17"/>
    <property type="match status" value="1"/>
</dbReference>
<evidence type="ECO:0000313" key="11">
    <source>
        <dbReference type="Proteomes" id="UP000198372"/>
    </source>
</evidence>
<evidence type="ECO:0000256" key="9">
    <source>
        <dbReference type="SAM" id="MobiDB-lite"/>
    </source>
</evidence>
<dbReference type="PANTHER" id="PTHR16719">
    <property type="entry name" value="CYTOCHROME C OXIDASE COPPER CHAPERONE"/>
    <property type="match status" value="1"/>
</dbReference>
<dbReference type="STRING" id="269621.A0A238FN01"/>
<dbReference type="Proteomes" id="UP000198372">
    <property type="component" value="Unassembled WGS sequence"/>
</dbReference>
<feature type="binding site" evidence="8">
    <location>
        <position position="73"/>
    </location>
    <ligand>
        <name>Cu cation</name>
        <dbReference type="ChEBI" id="CHEBI:23378"/>
    </ligand>
</feature>
<reference evidence="11" key="1">
    <citation type="submission" date="2016-09" db="EMBL/GenBank/DDBJ databases">
        <authorList>
            <person name="Jeantristanb JTB J.-T."/>
            <person name="Ricardo R."/>
        </authorList>
    </citation>
    <scope>NUCLEOTIDE SEQUENCE [LARGE SCALE GENOMIC DNA]</scope>
</reference>
<evidence type="ECO:0000256" key="8">
    <source>
        <dbReference type="PIRSR" id="PIRSR607745-1"/>
    </source>
</evidence>
<name>A0A238FN01_9BASI</name>
<feature type="compositionally biased region" description="Low complexity" evidence="9">
    <location>
        <begin position="1"/>
        <end position="34"/>
    </location>
</feature>
<dbReference type="GO" id="GO:0005507">
    <property type="term" value="F:copper ion binding"/>
    <property type="evidence" value="ECO:0007669"/>
    <property type="project" value="InterPro"/>
</dbReference>
<evidence type="ECO:0000256" key="6">
    <source>
        <dbReference type="ARBA" id="ARBA00023157"/>
    </source>
</evidence>
<keyword evidence="4 8" id="KW-0186">Copper</keyword>
<evidence type="ECO:0000256" key="4">
    <source>
        <dbReference type="ARBA" id="ARBA00023008"/>
    </source>
</evidence>
<evidence type="ECO:0000313" key="10">
    <source>
        <dbReference type="EMBL" id="SCV73531.1"/>
    </source>
</evidence>
<dbReference type="Gene3D" id="1.10.287.1130">
    <property type="entry name" value="CytochromE C oxidase copper chaperone"/>
    <property type="match status" value="1"/>
</dbReference>
<gene>
    <name evidence="10" type="ORF">BQ2448_7457</name>
</gene>
<evidence type="ECO:0000256" key="3">
    <source>
        <dbReference type="ARBA" id="ARBA00022723"/>
    </source>
</evidence>
<dbReference type="InterPro" id="IPR009069">
    <property type="entry name" value="Cys_alpha_HP_mot_SF"/>
</dbReference>
<evidence type="ECO:0000256" key="5">
    <source>
        <dbReference type="ARBA" id="ARBA00023128"/>
    </source>
</evidence>
<feature type="binding site" evidence="8">
    <location>
        <position position="74"/>
    </location>
    <ligand>
        <name>Cu cation</name>
        <dbReference type="ChEBI" id="CHEBI:23378"/>
    </ligand>
</feature>
<keyword evidence="5" id="KW-0496">Mitochondrion</keyword>
<keyword evidence="3 8" id="KW-0479">Metal-binding</keyword>
<dbReference type="SUPFAM" id="SSF47072">
    <property type="entry name" value="Cysteine alpha-hairpin motif"/>
    <property type="match status" value="1"/>
</dbReference>
<dbReference type="PROSITE" id="PS51808">
    <property type="entry name" value="CHCH"/>
    <property type="match status" value="1"/>
</dbReference>
<dbReference type="GO" id="GO:0005758">
    <property type="term" value="C:mitochondrial intermembrane space"/>
    <property type="evidence" value="ECO:0007669"/>
    <property type="project" value="UniProtKB-SubCell"/>
</dbReference>